<sequence>METVRFHTVTPFLLLSIILLFAGATHALDSHFGRGSFPSGFKFGSASAAYQYEGAAFEDGKGPSIWDNYTHQPGKILNGSNGDVAVDFYHRYKEDVKLMKLTGLNAFRMSISWPRILPKGKLSGGINKEGVAFYNNVINELLANGITPFVTLFHWDLPQALEDEYTGFLSRKIIDDFRDFVGVCFKEFGDRVKHWITINEPYIFIEGGYDGNAVGNLAPGRCSDRTRCAQGNSATEPYIAGHNVLLCHAAAVKLYRDKFKAIQKGQIGAIVVTTFMVPYSNSKLDIRATQRNFDFQFGWFTEPIARGEYPEIMRSIVGDRLPRFTKEESELLKGSYDFLGLNYYTAIYVAHLSSPNTVNISSSTDSMVQLLAEKDGVPIGKPTGNGFFSYPKGLYDLLVYIKDKYNNPTIYITENGYGSRNNGKDEIEDPWRVEFYKVHLRALLQAIDKGVKLKGFFAWSFLDNFEWSSGFTVRFGIYFVDYENGLKRIPKRSAIWFKRFLQKN</sequence>
<evidence type="ECO:0000256" key="4">
    <source>
        <dbReference type="RuleBase" id="RU003690"/>
    </source>
</evidence>
<dbReference type="Proteomes" id="UP000250235">
    <property type="component" value="Unassembled WGS sequence"/>
</dbReference>
<evidence type="ECO:0000256" key="3">
    <source>
        <dbReference type="ARBA" id="ARBA00023295"/>
    </source>
</evidence>
<feature type="signal peptide" evidence="5">
    <location>
        <begin position="1"/>
        <end position="27"/>
    </location>
</feature>
<dbReference type="FunFam" id="3.20.20.80:FF:000020">
    <property type="entry name" value="Beta-glucosidase 12"/>
    <property type="match status" value="1"/>
</dbReference>
<dbReference type="PROSITE" id="PS00653">
    <property type="entry name" value="GLYCOSYL_HYDROL_F1_2"/>
    <property type="match status" value="1"/>
</dbReference>
<proteinExistence type="inferred from homology"/>
<dbReference type="InterPro" id="IPR033132">
    <property type="entry name" value="GH_1_N_CS"/>
</dbReference>
<evidence type="ECO:0000313" key="6">
    <source>
        <dbReference type="EMBL" id="KZV20067.1"/>
    </source>
</evidence>
<dbReference type="PANTHER" id="PTHR10353">
    <property type="entry name" value="GLYCOSYL HYDROLASE"/>
    <property type="match status" value="1"/>
</dbReference>
<dbReference type="PRINTS" id="PR00131">
    <property type="entry name" value="GLHYDRLASE1"/>
</dbReference>
<evidence type="ECO:0000256" key="2">
    <source>
        <dbReference type="ARBA" id="ARBA00022801"/>
    </source>
</evidence>
<dbReference type="PANTHER" id="PTHR10353:SF318">
    <property type="entry name" value="BETA-GLUCOSIDASE 31-RELATED"/>
    <property type="match status" value="1"/>
</dbReference>
<gene>
    <name evidence="6" type="ORF">F511_19835</name>
</gene>
<evidence type="ECO:0000313" key="7">
    <source>
        <dbReference type="Proteomes" id="UP000250235"/>
    </source>
</evidence>
<dbReference type="OrthoDB" id="65569at2759"/>
<evidence type="ECO:0000256" key="5">
    <source>
        <dbReference type="SAM" id="SignalP"/>
    </source>
</evidence>
<dbReference type="AlphaFoldDB" id="A0A2Z7AE83"/>
<feature type="chain" id="PRO_5016366384" evidence="5">
    <location>
        <begin position="28"/>
        <end position="504"/>
    </location>
</feature>
<organism evidence="6 7">
    <name type="scientific">Dorcoceras hygrometricum</name>
    <dbReference type="NCBI Taxonomy" id="472368"/>
    <lineage>
        <taxon>Eukaryota</taxon>
        <taxon>Viridiplantae</taxon>
        <taxon>Streptophyta</taxon>
        <taxon>Embryophyta</taxon>
        <taxon>Tracheophyta</taxon>
        <taxon>Spermatophyta</taxon>
        <taxon>Magnoliopsida</taxon>
        <taxon>eudicotyledons</taxon>
        <taxon>Gunneridae</taxon>
        <taxon>Pentapetalae</taxon>
        <taxon>asterids</taxon>
        <taxon>lamiids</taxon>
        <taxon>Lamiales</taxon>
        <taxon>Gesneriaceae</taxon>
        <taxon>Didymocarpoideae</taxon>
        <taxon>Trichosporeae</taxon>
        <taxon>Loxocarpinae</taxon>
        <taxon>Dorcoceras</taxon>
    </lineage>
</organism>
<dbReference type="SUPFAM" id="SSF51445">
    <property type="entry name" value="(Trans)glycosidases"/>
    <property type="match status" value="1"/>
</dbReference>
<evidence type="ECO:0000256" key="1">
    <source>
        <dbReference type="ARBA" id="ARBA00010838"/>
    </source>
</evidence>
<keyword evidence="7" id="KW-1185">Reference proteome</keyword>
<comment type="similarity">
    <text evidence="1 4">Belongs to the glycosyl hydrolase 1 family.</text>
</comment>
<reference evidence="6 7" key="1">
    <citation type="journal article" date="2015" name="Proc. Natl. Acad. Sci. U.S.A.">
        <title>The resurrection genome of Boea hygrometrica: A blueprint for survival of dehydration.</title>
        <authorList>
            <person name="Xiao L."/>
            <person name="Yang G."/>
            <person name="Zhang L."/>
            <person name="Yang X."/>
            <person name="Zhao S."/>
            <person name="Ji Z."/>
            <person name="Zhou Q."/>
            <person name="Hu M."/>
            <person name="Wang Y."/>
            <person name="Chen M."/>
            <person name="Xu Y."/>
            <person name="Jin H."/>
            <person name="Xiao X."/>
            <person name="Hu G."/>
            <person name="Bao F."/>
            <person name="Hu Y."/>
            <person name="Wan P."/>
            <person name="Li L."/>
            <person name="Deng X."/>
            <person name="Kuang T."/>
            <person name="Xiang C."/>
            <person name="Zhu J.K."/>
            <person name="Oliver M.J."/>
            <person name="He Y."/>
        </authorList>
    </citation>
    <scope>NUCLEOTIDE SEQUENCE [LARGE SCALE GENOMIC DNA]</scope>
    <source>
        <strain evidence="7">cv. XS01</strain>
    </source>
</reference>
<dbReference type="InterPro" id="IPR001360">
    <property type="entry name" value="Glyco_hydro_1"/>
</dbReference>
<keyword evidence="3" id="KW-0326">Glycosidase</keyword>
<dbReference type="GO" id="GO:0005975">
    <property type="term" value="P:carbohydrate metabolic process"/>
    <property type="evidence" value="ECO:0007669"/>
    <property type="project" value="InterPro"/>
</dbReference>
<accession>A0A2Z7AE83</accession>
<dbReference type="EMBL" id="KV016229">
    <property type="protein sequence ID" value="KZV20067.1"/>
    <property type="molecule type" value="Genomic_DNA"/>
</dbReference>
<dbReference type="Pfam" id="PF00232">
    <property type="entry name" value="Glyco_hydro_1"/>
    <property type="match status" value="1"/>
</dbReference>
<keyword evidence="2" id="KW-0378">Hydrolase</keyword>
<name>A0A2Z7AE83_9LAMI</name>
<keyword evidence="5" id="KW-0732">Signal</keyword>
<dbReference type="GO" id="GO:0008422">
    <property type="term" value="F:beta-glucosidase activity"/>
    <property type="evidence" value="ECO:0007669"/>
    <property type="project" value="TreeGrafter"/>
</dbReference>
<dbReference type="InterPro" id="IPR017853">
    <property type="entry name" value="GH"/>
</dbReference>
<protein>
    <submittedName>
        <fullName evidence="6">Beta-glucosidase 12-like</fullName>
    </submittedName>
</protein>
<dbReference type="Gene3D" id="3.20.20.80">
    <property type="entry name" value="Glycosidases"/>
    <property type="match status" value="1"/>
</dbReference>